<protein>
    <submittedName>
        <fullName evidence="4">Uncharacterized protein</fullName>
    </submittedName>
</protein>
<feature type="chain" id="PRO_5040995607" evidence="3">
    <location>
        <begin position="24"/>
        <end position="490"/>
    </location>
</feature>
<evidence type="ECO:0000256" key="1">
    <source>
        <dbReference type="SAM" id="MobiDB-lite"/>
    </source>
</evidence>
<evidence type="ECO:0000256" key="3">
    <source>
        <dbReference type="SAM" id="SignalP"/>
    </source>
</evidence>
<evidence type="ECO:0000256" key="2">
    <source>
        <dbReference type="SAM" id="Phobius"/>
    </source>
</evidence>
<keyword evidence="2" id="KW-1133">Transmembrane helix</keyword>
<organism evidence="4 5">
    <name type="scientific">Babesia ovis</name>
    <dbReference type="NCBI Taxonomy" id="5869"/>
    <lineage>
        <taxon>Eukaryota</taxon>
        <taxon>Sar</taxon>
        <taxon>Alveolata</taxon>
        <taxon>Apicomplexa</taxon>
        <taxon>Aconoidasida</taxon>
        <taxon>Piroplasmida</taxon>
        <taxon>Babesiidae</taxon>
        <taxon>Babesia</taxon>
    </lineage>
</organism>
<feature type="signal peptide" evidence="3">
    <location>
        <begin position="1"/>
        <end position="23"/>
    </location>
</feature>
<reference evidence="4" key="1">
    <citation type="submission" date="2019-12" db="EMBL/GenBank/DDBJ databases">
        <title>Genome sequence of Babesia ovis.</title>
        <authorList>
            <person name="Yamagishi J."/>
            <person name="Sevinc F."/>
            <person name="Xuan X."/>
        </authorList>
    </citation>
    <scope>NUCLEOTIDE SEQUENCE</scope>
    <source>
        <strain evidence="4">Selcuk</strain>
    </source>
</reference>
<accession>A0A9W5T9Z7</accession>
<dbReference type="OrthoDB" id="328978at2759"/>
<proteinExistence type="predicted"/>
<sequence>MSFLFLAHIITVTTLCIVTPCFSKAPDAARLIELINPTGEASPGTPIGSIFGQEYIRKVEAALKEAYGVRELQFFRRMISDFERRYVDSGDYNSNGAGVTRSSVDGSQVHSDVDIGPHHPLDREIQSHITENLGPDFAQNYSLNAGSLDTDHRIARALVLLIKEQFKALEDVHNTFVKPHLERFNQVKEISQQHSIRTDTPCSTQAGCDGLEMLINLCSYIRDGSHTAYEIFVIVIHVLGTMMAVLCGCLFVGPARVCFLQNFPYTCRIPYPVFNGAFQSTISVWQLVKVVTNVCRIYEHSAVELSILFNQSFLADVDTVEELPDVLVPHESTLVDKGGRSTDILNVHTGKEDLVLDGLRLLNLDTGQHLDDPDTLLAKEVTDLDGLAVISDVGVDGKVRVDEPHLVLVLLGDTSDHVVDVGHHGPDGSDHRLGSEPLHDDNRPLVLREPNFDGHVGKVAGDVAILSLDGDPAGLHGNRDCKRRLISCVP</sequence>
<keyword evidence="2" id="KW-0812">Transmembrane</keyword>
<dbReference type="Proteomes" id="UP001057455">
    <property type="component" value="Unassembled WGS sequence"/>
</dbReference>
<dbReference type="EMBL" id="BLIY01000007">
    <property type="protein sequence ID" value="GFE53806.1"/>
    <property type="molecule type" value="Genomic_DNA"/>
</dbReference>
<gene>
    <name evidence="4" type="ORF">BaOVIS_012100</name>
</gene>
<name>A0A9W5T9Z7_BABOV</name>
<keyword evidence="2" id="KW-0472">Membrane</keyword>
<dbReference type="AlphaFoldDB" id="A0A9W5T9Z7"/>
<keyword evidence="5" id="KW-1185">Reference proteome</keyword>
<evidence type="ECO:0000313" key="4">
    <source>
        <dbReference type="EMBL" id="GFE53806.1"/>
    </source>
</evidence>
<feature type="transmembrane region" description="Helical" evidence="2">
    <location>
        <begin position="231"/>
        <end position="253"/>
    </location>
</feature>
<evidence type="ECO:0000313" key="5">
    <source>
        <dbReference type="Proteomes" id="UP001057455"/>
    </source>
</evidence>
<comment type="caution">
    <text evidence="4">The sequence shown here is derived from an EMBL/GenBank/DDBJ whole genome shotgun (WGS) entry which is preliminary data.</text>
</comment>
<keyword evidence="3" id="KW-0732">Signal</keyword>
<feature type="compositionally biased region" description="Polar residues" evidence="1">
    <location>
        <begin position="97"/>
        <end position="110"/>
    </location>
</feature>
<feature type="region of interest" description="Disordered" evidence="1">
    <location>
        <begin position="97"/>
        <end position="120"/>
    </location>
</feature>
<feature type="compositionally biased region" description="Basic and acidic residues" evidence="1">
    <location>
        <begin position="111"/>
        <end position="120"/>
    </location>
</feature>